<name>A0A645H9A6_9ZZZZ</name>
<proteinExistence type="predicted"/>
<protein>
    <recommendedName>
        <fullName evidence="2">ADP-ribosyl-[dinitrogen reductase] hydrolase</fullName>
    </recommendedName>
</protein>
<gene>
    <name evidence="1" type="ORF">SDC9_182591</name>
</gene>
<dbReference type="SUPFAM" id="SSF101478">
    <property type="entry name" value="ADP-ribosylglycohydrolase"/>
    <property type="match status" value="1"/>
</dbReference>
<reference evidence="1" key="1">
    <citation type="submission" date="2019-08" db="EMBL/GenBank/DDBJ databases">
        <authorList>
            <person name="Kucharzyk K."/>
            <person name="Murdoch R.W."/>
            <person name="Higgins S."/>
            <person name="Loffler F."/>
        </authorList>
    </citation>
    <scope>NUCLEOTIDE SEQUENCE</scope>
</reference>
<dbReference type="InterPro" id="IPR036705">
    <property type="entry name" value="Ribosyl_crysJ1_sf"/>
</dbReference>
<evidence type="ECO:0000313" key="1">
    <source>
        <dbReference type="EMBL" id="MPN35096.1"/>
    </source>
</evidence>
<dbReference type="AlphaFoldDB" id="A0A645H9A6"/>
<organism evidence="1">
    <name type="scientific">bioreactor metagenome</name>
    <dbReference type="NCBI Taxonomy" id="1076179"/>
    <lineage>
        <taxon>unclassified sequences</taxon>
        <taxon>metagenomes</taxon>
        <taxon>ecological metagenomes</taxon>
    </lineage>
</organism>
<sequence>MRQLIGSGPAIAESLPAAFGLLIARQGQINSALLDAVNIGDETAAIASLVGALGGAWQGTAAFPAHYLTTVEQANNFDLRDLAQRLTALAERMA</sequence>
<evidence type="ECO:0008006" key="2">
    <source>
        <dbReference type="Google" id="ProtNLM"/>
    </source>
</evidence>
<dbReference type="Pfam" id="PF03747">
    <property type="entry name" value="ADP_ribosyl_GH"/>
    <property type="match status" value="1"/>
</dbReference>
<comment type="caution">
    <text evidence="1">The sequence shown here is derived from an EMBL/GenBank/DDBJ whole genome shotgun (WGS) entry which is preliminary data.</text>
</comment>
<accession>A0A645H9A6</accession>
<dbReference type="Gene3D" id="1.10.4080.10">
    <property type="entry name" value="ADP-ribosylation/Crystallin J1"/>
    <property type="match status" value="1"/>
</dbReference>
<dbReference type="EMBL" id="VSSQ01088482">
    <property type="protein sequence ID" value="MPN35096.1"/>
    <property type="molecule type" value="Genomic_DNA"/>
</dbReference>
<dbReference type="InterPro" id="IPR005502">
    <property type="entry name" value="Ribosyl_crysJ1"/>
</dbReference>